<evidence type="ECO:0000256" key="6">
    <source>
        <dbReference type="ARBA" id="ARBA00011946"/>
    </source>
</evidence>
<keyword evidence="10 16" id="KW-0328">Glycosyltransferase</keyword>
<dbReference type="PROSITE" id="PS01316">
    <property type="entry name" value="ATP_P_PHORIBOSYLTR"/>
    <property type="match status" value="1"/>
</dbReference>
<dbReference type="GO" id="GO:0000105">
    <property type="term" value="P:L-histidine biosynthetic process"/>
    <property type="evidence" value="ECO:0007669"/>
    <property type="project" value="UniProtKB-UniRule"/>
</dbReference>
<proteinExistence type="inferred from homology"/>
<dbReference type="EC" id="2.4.2.17" evidence="6 16"/>
<dbReference type="Proteomes" id="UP000231701">
    <property type="component" value="Chromosome"/>
</dbReference>
<dbReference type="UniPathway" id="UPA00031">
    <property type="reaction ID" value="UER00006"/>
</dbReference>
<dbReference type="NCBIfam" id="TIGR00070">
    <property type="entry name" value="hisG"/>
    <property type="match status" value="1"/>
</dbReference>
<comment type="domain">
    <text evidence="16">Lacks the C-terminal regulatory region which is replaced by HisZ.</text>
</comment>
<dbReference type="InterPro" id="IPR024893">
    <property type="entry name" value="ATP_PRibTrfase_HisG_short"/>
</dbReference>
<evidence type="ECO:0000313" key="19">
    <source>
        <dbReference type="Proteomes" id="UP000231701"/>
    </source>
</evidence>
<dbReference type="Gene3D" id="3.40.190.10">
    <property type="entry name" value="Periplasmic binding protein-like II"/>
    <property type="match status" value="2"/>
</dbReference>
<dbReference type="InterPro" id="IPR013820">
    <property type="entry name" value="ATP_PRibTrfase_cat"/>
</dbReference>
<dbReference type="GO" id="GO:0005737">
    <property type="term" value="C:cytoplasm"/>
    <property type="evidence" value="ECO:0007669"/>
    <property type="project" value="UniProtKB-SubCell"/>
</dbReference>
<keyword evidence="9 16" id="KW-0028">Amino-acid biosynthesis</keyword>
<dbReference type="PANTHER" id="PTHR21403">
    <property type="entry name" value="ATP PHOSPHORIBOSYLTRANSFERASE ATP-PRTASE"/>
    <property type="match status" value="1"/>
</dbReference>
<evidence type="ECO:0000256" key="3">
    <source>
        <dbReference type="ARBA" id="ARBA00004667"/>
    </source>
</evidence>
<evidence type="ECO:0000313" key="18">
    <source>
        <dbReference type="EMBL" id="ATX80478.1"/>
    </source>
</evidence>
<keyword evidence="19" id="KW-1185">Reference proteome</keyword>
<evidence type="ECO:0000256" key="4">
    <source>
        <dbReference type="ARBA" id="ARBA00009489"/>
    </source>
</evidence>
<dbReference type="EMBL" id="CP018799">
    <property type="protein sequence ID" value="ATX80478.1"/>
    <property type="molecule type" value="Genomic_DNA"/>
</dbReference>
<evidence type="ECO:0000256" key="12">
    <source>
        <dbReference type="ARBA" id="ARBA00022741"/>
    </source>
</evidence>
<comment type="subunit">
    <text evidence="5 16">Heteromultimer composed of HisG and HisZ subunits.</text>
</comment>
<dbReference type="InterPro" id="IPR001348">
    <property type="entry name" value="ATP_PRibTrfase_HisG"/>
</dbReference>
<evidence type="ECO:0000256" key="16">
    <source>
        <dbReference type="HAMAP-Rule" id="MF_01018"/>
    </source>
</evidence>
<dbReference type="InterPro" id="IPR018198">
    <property type="entry name" value="ATP_PRibTrfase_CS"/>
</dbReference>
<dbReference type="PANTHER" id="PTHR21403:SF8">
    <property type="entry name" value="ATP PHOSPHORIBOSYLTRANSFERASE"/>
    <property type="match status" value="1"/>
</dbReference>
<reference evidence="18 19" key="1">
    <citation type="submission" date="2016-12" db="EMBL/GenBank/DDBJ databases">
        <title>Isolation and genomic insights into novel planktonic Zetaproteobacteria from stratified waters of the Chesapeake Bay.</title>
        <authorList>
            <person name="McAllister S.M."/>
            <person name="Kato S."/>
            <person name="Chan C.S."/>
            <person name="Chiu B.K."/>
            <person name="Field E.K."/>
        </authorList>
    </citation>
    <scope>NUCLEOTIDE SEQUENCE [LARGE SCALE GENOMIC DNA]</scope>
    <source>
        <strain evidence="18 19">CP-5</strain>
    </source>
</reference>
<comment type="pathway">
    <text evidence="3 16">Amino-acid biosynthesis; L-histidine biosynthesis; L-histidine from 5-phospho-alpha-D-ribose 1-diphosphate: step 1/9.</text>
</comment>
<evidence type="ECO:0000256" key="9">
    <source>
        <dbReference type="ARBA" id="ARBA00022605"/>
    </source>
</evidence>
<dbReference type="RefSeq" id="WP_100278240.1">
    <property type="nucleotide sequence ID" value="NZ_CP018799.1"/>
</dbReference>
<name>A0A2K8KZN9_MARES</name>
<evidence type="ECO:0000256" key="5">
    <source>
        <dbReference type="ARBA" id="ARBA00011496"/>
    </source>
</evidence>
<evidence type="ECO:0000259" key="17">
    <source>
        <dbReference type="Pfam" id="PF01634"/>
    </source>
</evidence>
<gene>
    <name evidence="16" type="primary">hisG</name>
    <name evidence="18" type="ORF">Ga0123461_2072</name>
</gene>
<evidence type="ECO:0000256" key="7">
    <source>
        <dbReference type="ARBA" id="ARBA00020998"/>
    </source>
</evidence>
<comment type="similarity">
    <text evidence="4 16">Belongs to the ATP phosphoribosyltransferase family. Short subfamily.</text>
</comment>
<protein>
    <recommendedName>
        <fullName evidence="7 16">ATP phosphoribosyltransferase</fullName>
        <shortName evidence="16">ATP-PRT</shortName>
        <shortName evidence="16">ATP-PRTase</shortName>
        <ecNumber evidence="6 16">2.4.2.17</ecNumber>
    </recommendedName>
</protein>
<dbReference type="CDD" id="cd13595">
    <property type="entry name" value="PBP2_HisGs"/>
    <property type="match status" value="1"/>
</dbReference>
<accession>A0A2K8KZN9</accession>
<dbReference type="AlphaFoldDB" id="A0A2K8KZN9"/>
<keyword evidence="12 16" id="KW-0547">Nucleotide-binding</keyword>
<evidence type="ECO:0000256" key="11">
    <source>
        <dbReference type="ARBA" id="ARBA00022679"/>
    </source>
</evidence>
<dbReference type="HAMAP" id="MF_01018">
    <property type="entry name" value="HisG_Short"/>
    <property type="match status" value="1"/>
</dbReference>
<dbReference type="Pfam" id="PF01634">
    <property type="entry name" value="HisG"/>
    <property type="match status" value="1"/>
</dbReference>
<evidence type="ECO:0000256" key="2">
    <source>
        <dbReference type="ARBA" id="ARBA00004496"/>
    </source>
</evidence>
<keyword evidence="11 16" id="KW-0808">Transferase</keyword>
<keyword evidence="8 16" id="KW-0963">Cytoplasm</keyword>
<dbReference type="GO" id="GO:0003879">
    <property type="term" value="F:ATP phosphoribosyltransferase activity"/>
    <property type="evidence" value="ECO:0007669"/>
    <property type="project" value="UniProtKB-UniRule"/>
</dbReference>
<dbReference type="FunFam" id="3.40.190.10:FF:000008">
    <property type="entry name" value="ATP phosphoribosyltransferase"/>
    <property type="match status" value="1"/>
</dbReference>
<evidence type="ECO:0000256" key="15">
    <source>
        <dbReference type="ARBA" id="ARBA00024861"/>
    </source>
</evidence>
<feature type="domain" description="ATP phosphoribosyltransferase catalytic" evidence="17">
    <location>
        <begin position="58"/>
        <end position="213"/>
    </location>
</feature>
<comment type="subcellular location">
    <subcellularLocation>
        <location evidence="2 16">Cytoplasm</location>
    </subcellularLocation>
</comment>
<dbReference type="GO" id="GO:0005524">
    <property type="term" value="F:ATP binding"/>
    <property type="evidence" value="ECO:0007669"/>
    <property type="project" value="UniProtKB-KW"/>
</dbReference>
<comment type="catalytic activity">
    <reaction evidence="1 16">
        <text>1-(5-phospho-beta-D-ribosyl)-ATP + diphosphate = 5-phospho-alpha-D-ribose 1-diphosphate + ATP</text>
        <dbReference type="Rhea" id="RHEA:18473"/>
        <dbReference type="ChEBI" id="CHEBI:30616"/>
        <dbReference type="ChEBI" id="CHEBI:33019"/>
        <dbReference type="ChEBI" id="CHEBI:58017"/>
        <dbReference type="ChEBI" id="CHEBI:73183"/>
        <dbReference type="EC" id="2.4.2.17"/>
    </reaction>
</comment>
<dbReference type="SUPFAM" id="SSF53850">
    <property type="entry name" value="Periplasmic binding protein-like II"/>
    <property type="match status" value="1"/>
</dbReference>
<evidence type="ECO:0000256" key="8">
    <source>
        <dbReference type="ARBA" id="ARBA00022490"/>
    </source>
</evidence>
<evidence type="ECO:0000256" key="14">
    <source>
        <dbReference type="ARBA" id="ARBA00023102"/>
    </source>
</evidence>
<dbReference type="KEGG" id="maes:Ga0123461_2072"/>
<organism evidence="18 19">
    <name type="scientific">Mariprofundus aestuarium</name>
    <dbReference type="NCBI Taxonomy" id="1921086"/>
    <lineage>
        <taxon>Bacteria</taxon>
        <taxon>Pseudomonadati</taxon>
        <taxon>Pseudomonadota</taxon>
        <taxon>Candidatius Mariprofundia</taxon>
        <taxon>Mariprofundales</taxon>
        <taxon>Mariprofundaceae</taxon>
        <taxon>Mariprofundus</taxon>
    </lineage>
</organism>
<dbReference type="OrthoDB" id="9801867at2"/>
<keyword evidence="13 16" id="KW-0067">ATP-binding</keyword>
<comment type="function">
    <text evidence="15 16">Catalyzes the condensation of ATP and 5-phosphoribose 1-diphosphate to form N'-(5'-phosphoribosyl)-ATP (PR-ATP). Has a crucial role in the pathway because the rate of histidine biosynthesis seems to be controlled primarily by regulation of HisG enzymatic activity.</text>
</comment>
<keyword evidence="14 16" id="KW-0368">Histidine biosynthesis</keyword>
<evidence type="ECO:0000256" key="13">
    <source>
        <dbReference type="ARBA" id="ARBA00022840"/>
    </source>
</evidence>
<evidence type="ECO:0000256" key="10">
    <source>
        <dbReference type="ARBA" id="ARBA00022676"/>
    </source>
</evidence>
<sequence>MPDTRPLTIALSKGRILEQTLPLLEAAGLTPYEDVQKTRKLMVDGDVDGRAVRFLIIRAADVCTYVEQGAADIGVAGRDSLLEYQPHVFEPLDLGIGRCRLCVCGPKELVEAGPPERGSRIRVATKYDHLAADYFLSQGVQAEIIHLYGSMELAPLVGMAERIVDLVETGSTLRANGLVEELTLCDISSRLIVNPASFATRKAQIQPIIEKLRSAVEVRDKG</sequence>
<evidence type="ECO:0000256" key="1">
    <source>
        <dbReference type="ARBA" id="ARBA00000915"/>
    </source>
</evidence>